<sequence length="499" mass="57005">MEVPDAGHEEECPDSSSELFHPSIAKFPKKMTELLLLGKTPQAEKSVDEFMDEIPILGRKKRRGGRRRMNELSKEHRVIMGRINMLYAKKDFDAAWNLCEELIQKAPRCPEPFQTLAFICEEKNDPEKAHQYKLIAAHLGAVDCEEWIELGQISMKKGNSQEALICFAEASKKDPTNVDILMTKASIYENLKQPKKKMEVYENILKVLPDDGAKYFAFSKNMAQLYHGESQDEKAIEVLVKAFKKYPDEIKFEDVNILSELYMSLRKFHKAFQVICQYCNIQFVDSEYCNSLVNAAEVLSEEDLMKDRLSDYPFDVPEELPVDIRAKMSVCLIHSKAKPEKIQDVISPIFLEPIEEVGDLYLDIADAYCETGLYEEALILLDPLVKTEQFGQAAVWLKKAECLSTLGKEEEAAEAYSWVVSLAPTHSEARFTLSTLYQRLGHSEKALKVLEEMPNDDKDLWIGGDNDEEVRSDVQPKTKPKIKLLAIQVRSLDHLELSH</sequence>
<dbReference type="PROSITE" id="PS50005">
    <property type="entry name" value="TPR"/>
    <property type="match status" value="2"/>
</dbReference>
<dbReference type="SUPFAM" id="SSF48452">
    <property type="entry name" value="TPR-like"/>
    <property type="match status" value="2"/>
</dbReference>
<dbReference type="InterPro" id="IPR039340">
    <property type="entry name" value="Tfc4/TFIIIC-102/Sfc4"/>
</dbReference>
<dbReference type="OrthoDB" id="5979799at2759"/>
<dbReference type="SMART" id="SM00028">
    <property type="entry name" value="TPR"/>
    <property type="match status" value="5"/>
</dbReference>
<keyword evidence="2" id="KW-0802">TPR repeat</keyword>
<comment type="caution">
    <text evidence="3">The sequence shown here is derived from an EMBL/GenBank/DDBJ whole genome shotgun (WGS) entry which is preliminary data.</text>
</comment>
<dbReference type="PANTHER" id="PTHR23082">
    <property type="entry name" value="TRANSCRIPTION INITIATION FACTOR IIIC TFIIIC , POLYPEPTIDE 3-RELATED"/>
    <property type="match status" value="1"/>
</dbReference>
<dbReference type="PANTHER" id="PTHR23082:SF0">
    <property type="entry name" value="GENERAL TRANSCRIPTION FACTOR 3C POLYPEPTIDE 3"/>
    <property type="match status" value="1"/>
</dbReference>
<evidence type="ECO:0000256" key="1">
    <source>
        <dbReference type="ARBA" id="ARBA00022737"/>
    </source>
</evidence>
<organism evidence="3 4">
    <name type="scientific">Paramuricea clavata</name>
    <name type="common">Red gorgonian</name>
    <name type="synonym">Violescent sea-whip</name>
    <dbReference type="NCBI Taxonomy" id="317549"/>
    <lineage>
        <taxon>Eukaryota</taxon>
        <taxon>Metazoa</taxon>
        <taxon>Cnidaria</taxon>
        <taxon>Anthozoa</taxon>
        <taxon>Octocorallia</taxon>
        <taxon>Malacalcyonacea</taxon>
        <taxon>Plexauridae</taxon>
        <taxon>Paramuricea</taxon>
    </lineage>
</organism>
<dbReference type="GO" id="GO:0000127">
    <property type="term" value="C:transcription factor TFIIIC complex"/>
    <property type="evidence" value="ECO:0007669"/>
    <property type="project" value="TreeGrafter"/>
</dbReference>
<reference evidence="3" key="1">
    <citation type="submission" date="2020-04" db="EMBL/GenBank/DDBJ databases">
        <authorList>
            <person name="Alioto T."/>
            <person name="Alioto T."/>
            <person name="Gomez Garrido J."/>
        </authorList>
    </citation>
    <scope>NUCLEOTIDE SEQUENCE</scope>
    <source>
        <strain evidence="3">A484AB</strain>
    </source>
</reference>
<evidence type="ECO:0000313" key="4">
    <source>
        <dbReference type="Proteomes" id="UP001152795"/>
    </source>
</evidence>
<dbReference type="EMBL" id="CACRXK020004286">
    <property type="protein sequence ID" value="CAB4002203.1"/>
    <property type="molecule type" value="Genomic_DNA"/>
</dbReference>
<dbReference type="InterPro" id="IPR013105">
    <property type="entry name" value="TPR_2"/>
</dbReference>
<gene>
    <name evidence="3" type="ORF">PACLA_8A031247</name>
</gene>
<dbReference type="Proteomes" id="UP001152795">
    <property type="component" value="Unassembled WGS sequence"/>
</dbReference>
<keyword evidence="4" id="KW-1185">Reference proteome</keyword>
<keyword evidence="1" id="KW-0677">Repeat</keyword>
<evidence type="ECO:0000313" key="3">
    <source>
        <dbReference type="EMBL" id="CAB4002203.1"/>
    </source>
</evidence>
<dbReference type="Pfam" id="PF13181">
    <property type="entry name" value="TPR_8"/>
    <property type="match status" value="1"/>
</dbReference>
<dbReference type="GO" id="GO:0006383">
    <property type="term" value="P:transcription by RNA polymerase III"/>
    <property type="evidence" value="ECO:0007669"/>
    <property type="project" value="InterPro"/>
</dbReference>
<proteinExistence type="predicted"/>
<dbReference type="AlphaFoldDB" id="A0A6S7HG56"/>
<dbReference type="Pfam" id="PF07719">
    <property type="entry name" value="TPR_2"/>
    <property type="match status" value="1"/>
</dbReference>
<dbReference type="InterPro" id="IPR011990">
    <property type="entry name" value="TPR-like_helical_dom_sf"/>
</dbReference>
<protein>
    <submittedName>
        <fullName evidence="3">General transcription factor 3C polypeptide 3-like</fullName>
    </submittedName>
</protein>
<name>A0A6S7HG56_PARCT</name>
<dbReference type="Gene3D" id="1.25.40.10">
    <property type="entry name" value="Tetratricopeptide repeat domain"/>
    <property type="match status" value="2"/>
</dbReference>
<accession>A0A6S7HG56</accession>
<dbReference type="InterPro" id="IPR019734">
    <property type="entry name" value="TPR_rpt"/>
</dbReference>
<evidence type="ECO:0000256" key="2">
    <source>
        <dbReference type="ARBA" id="ARBA00022803"/>
    </source>
</evidence>